<dbReference type="PROSITE" id="PS51257">
    <property type="entry name" value="PROKAR_LIPOPROTEIN"/>
    <property type="match status" value="1"/>
</dbReference>
<dbReference type="SUPFAM" id="SSF53850">
    <property type="entry name" value="Periplasmic binding protein-like II"/>
    <property type="match status" value="2"/>
</dbReference>
<evidence type="ECO:0000259" key="5">
    <source>
        <dbReference type="Pfam" id="PF04069"/>
    </source>
</evidence>
<dbReference type="GO" id="GO:0005275">
    <property type="term" value="F:amine transmembrane transporter activity"/>
    <property type="evidence" value="ECO:0007669"/>
    <property type="project" value="TreeGrafter"/>
</dbReference>
<dbReference type="GO" id="GO:0031460">
    <property type="term" value="P:glycine betaine transport"/>
    <property type="evidence" value="ECO:0007669"/>
    <property type="project" value="TreeGrafter"/>
</dbReference>
<dbReference type="AlphaFoldDB" id="A0A285UQY9"/>
<dbReference type="Gene3D" id="3.10.105.10">
    <property type="entry name" value="Dipeptide-binding Protein, Domain 3"/>
    <property type="match status" value="1"/>
</dbReference>
<dbReference type="RefSeq" id="WP_235864658.1">
    <property type="nucleotide sequence ID" value="NZ_OBQC01000019.1"/>
</dbReference>
<evidence type="ECO:0000313" key="6">
    <source>
        <dbReference type="EMBL" id="SOC44117.1"/>
    </source>
</evidence>
<dbReference type="GO" id="GO:0015871">
    <property type="term" value="P:choline transport"/>
    <property type="evidence" value="ECO:0007669"/>
    <property type="project" value="TreeGrafter"/>
</dbReference>
<organism evidence="6 7">
    <name type="scientific">Ureibacillus acetophenoni</name>
    <dbReference type="NCBI Taxonomy" id="614649"/>
    <lineage>
        <taxon>Bacteria</taxon>
        <taxon>Bacillati</taxon>
        <taxon>Bacillota</taxon>
        <taxon>Bacilli</taxon>
        <taxon>Bacillales</taxon>
        <taxon>Caryophanaceae</taxon>
        <taxon>Ureibacillus</taxon>
    </lineage>
</organism>
<dbReference type="EMBL" id="OBQC01000019">
    <property type="protein sequence ID" value="SOC44117.1"/>
    <property type="molecule type" value="Genomic_DNA"/>
</dbReference>
<evidence type="ECO:0000256" key="2">
    <source>
        <dbReference type="ARBA" id="ARBA00022448"/>
    </source>
</evidence>
<dbReference type="GO" id="GO:0043190">
    <property type="term" value="C:ATP-binding cassette (ABC) transporter complex"/>
    <property type="evidence" value="ECO:0007669"/>
    <property type="project" value="InterPro"/>
</dbReference>
<dbReference type="PANTHER" id="PTHR47737">
    <property type="entry name" value="GLYCINE BETAINE/PROLINE BETAINE TRANSPORT SYSTEM PERMEASE PROTEIN PROW"/>
    <property type="match status" value="1"/>
</dbReference>
<keyword evidence="7" id="KW-1185">Reference proteome</keyword>
<proteinExistence type="predicted"/>
<dbReference type="InterPro" id="IPR007210">
    <property type="entry name" value="ABC_Gly_betaine_transp_sub-bd"/>
</dbReference>
<feature type="domain" description="ABC-type glycine betaine transport system substrate-binding" evidence="5">
    <location>
        <begin position="195"/>
        <end position="293"/>
    </location>
</feature>
<accession>A0A285UQY9</accession>
<dbReference type="Gene3D" id="3.40.190.100">
    <property type="entry name" value="Glycine betaine-binding periplasmic protein, domain 2"/>
    <property type="match status" value="1"/>
</dbReference>
<keyword evidence="2" id="KW-0813">Transport</keyword>
<sequence length="298" mass="32944">MFNLEKFGLVASLILTLVLTGCGQESGQQNKSNSEEMNYTITGMEPGAGQTILNEQVIAEYENLKGWKQDTSSAGAMFAALDQAIQDEKPIMITAWSPHYKFAKWNLKFLEDPKGIFGAEEQGTTLVRNGLADEKPTAYTILDRIYFEIPAIEAGLLKSVEEELEFSVIAQQWVEENLETVEQWTEGVKTVDGTPLEIVTTPWDDSIFISNVAKIVLEQQGFVVELTPVDPAVVFKSIATGDADATLSPWLPTSHGPLYEEYEGQFEDLGPVFEGAKIGLAVPTYMEEDSLEDFEPAE</sequence>
<evidence type="ECO:0000256" key="4">
    <source>
        <dbReference type="ARBA" id="ARBA00023136"/>
    </source>
</evidence>
<dbReference type="PANTHER" id="PTHR47737:SF1">
    <property type="entry name" value="GLYCINE BETAINE_PROLINE BETAINE TRANSPORT SYSTEM PERMEASE PROTEIN PROW"/>
    <property type="match status" value="1"/>
</dbReference>
<evidence type="ECO:0000256" key="1">
    <source>
        <dbReference type="ARBA" id="ARBA00004236"/>
    </source>
</evidence>
<evidence type="ECO:0000256" key="3">
    <source>
        <dbReference type="ARBA" id="ARBA00022475"/>
    </source>
</evidence>
<dbReference type="Proteomes" id="UP000219252">
    <property type="component" value="Unassembled WGS sequence"/>
</dbReference>
<keyword evidence="3" id="KW-1003">Cell membrane</keyword>
<dbReference type="GO" id="GO:0015226">
    <property type="term" value="F:carnitine transmembrane transporter activity"/>
    <property type="evidence" value="ECO:0007669"/>
    <property type="project" value="TreeGrafter"/>
</dbReference>
<name>A0A285UQY9_9BACL</name>
<dbReference type="Pfam" id="PF04069">
    <property type="entry name" value="OpuAC"/>
    <property type="match status" value="2"/>
</dbReference>
<protein>
    <submittedName>
        <fullName evidence="6">Glycine betaine/proline transport system substrate-binding protein</fullName>
    </submittedName>
</protein>
<feature type="domain" description="ABC-type glycine betaine transport system substrate-binding" evidence="5">
    <location>
        <begin position="35"/>
        <end position="176"/>
    </location>
</feature>
<reference evidence="7" key="1">
    <citation type="submission" date="2017-08" db="EMBL/GenBank/DDBJ databases">
        <authorList>
            <person name="Varghese N."/>
            <person name="Submissions S."/>
        </authorList>
    </citation>
    <scope>NUCLEOTIDE SEQUENCE [LARGE SCALE GENOMIC DNA]</scope>
    <source>
        <strain evidence="7">JC23</strain>
    </source>
</reference>
<evidence type="ECO:0000313" key="7">
    <source>
        <dbReference type="Proteomes" id="UP000219252"/>
    </source>
</evidence>
<gene>
    <name evidence="6" type="ORF">SAMN05877842_11918</name>
</gene>
<comment type="subcellular location">
    <subcellularLocation>
        <location evidence="1">Cell membrane</location>
    </subcellularLocation>
</comment>
<keyword evidence="4" id="KW-0472">Membrane</keyword>